<evidence type="ECO:0000256" key="5">
    <source>
        <dbReference type="SAM" id="MobiDB-lite"/>
    </source>
</evidence>
<reference evidence="7" key="1">
    <citation type="submission" date="2021-01" db="EMBL/GenBank/DDBJ databases">
        <authorList>
            <person name="Corre E."/>
            <person name="Pelletier E."/>
            <person name="Niang G."/>
            <person name="Scheremetjew M."/>
            <person name="Finn R."/>
            <person name="Kale V."/>
            <person name="Holt S."/>
            <person name="Cochrane G."/>
            <person name="Meng A."/>
            <person name="Brown T."/>
            <person name="Cohen L."/>
        </authorList>
    </citation>
    <scope>NUCLEOTIDE SEQUENCE</scope>
    <source>
        <strain evidence="7">CCMP1661</strain>
    </source>
</reference>
<dbReference type="InterPro" id="IPR036388">
    <property type="entry name" value="WH-like_DNA-bd_sf"/>
</dbReference>
<gene>
    <name evidence="7" type="ORF">FJAP1339_LOCUS10736</name>
</gene>
<dbReference type="GO" id="GO:0043565">
    <property type="term" value="F:sequence-specific DNA binding"/>
    <property type="evidence" value="ECO:0007669"/>
    <property type="project" value="InterPro"/>
</dbReference>
<sequence length="292" mass="33034">MMRIPEEHPHTLTHHDSSLFPQKLMELLNSESDCAVGWAEHGRCFFIRNAKLFADEILPRYFRHGKYSSFQRQLNLYGFRRVFKGPDSGAYYHPHFIRDQPSLVAHIKRSGRNSNNNSSSSSSNNNHKHSTNNSIRVHASQLFGRTAVQNPSSEFSNSSFPLTEPPIEKKFQSSSTPPVDPNTAAEYGFNVALDSLYRNYMQQKGEQQRSAKKGKQVSVLEEVTIADFDPFNTAAITLARPASLQDLADLLSECKTSNPVILQRTDTFKELGNLFEISEVESQLEKFCSQVS</sequence>
<evidence type="ECO:0000256" key="4">
    <source>
        <dbReference type="RuleBase" id="RU004020"/>
    </source>
</evidence>
<dbReference type="AlphaFoldDB" id="A0A7S2V6P5"/>
<proteinExistence type="inferred from homology"/>
<dbReference type="PRINTS" id="PR00056">
    <property type="entry name" value="HSFDOMAIN"/>
</dbReference>
<feature type="domain" description="HSF-type DNA-binding" evidence="6">
    <location>
        <begin position="16"/>
        <end position="110"/>
    </location>
</feature>
<dbReference type="PANTHER" id="PTHR10015:SF206">
    <property type="entry name" value="HSF-TYPE DNA-BINDING DOMAIN-CONTAINING PROTEIN"/>
    <property type="match status" value="1"/>
</dbReference>
<dbReference type="SMART" id="SM00415">
    <property type="entry name" value="HSF"/>
    <property type="match status" value="1"/>
</dbReference>
<dbReference type="Gene3D" id="1.10.10.10">
    <property type="entry name" value="Winged helix-like DNA-binding domain superfamily/Winged helix DNA-binding domain"/>
    <property type="match status" value="1"/>
</dbReference>
<dbReference type="FunFam" id="1.10.10.10:FF:000479">
    <property type="entry name" value="Predicted protein"/>
    <property type="match status" value="1"/>
</dbReference>
<keyword evidence="2" id="KW-0238">DNA-binding</keyword>
<feature type="compositionally biased region" description="Low complexity" evidence="5">
    <location>
        <begin position="150"/>
        <end position="161"/>
    </location>
</feature>
<dbReference type="Pfam" id="PF00447">
    <property type="entry name" value="HSF_DNA-bind"/>
    <property type="match status" value="1"/>
</dbReference>
<dbReference type="EMBL" id="HBHR01021188">
    <property type="protein sequence ID" value="CAD9872526.1"/>
    <property type="molecule type" value="Transcribed_RNA"/>
</dbReference>
<comment type="subcellular location">
    <subcellularLocation>
        <location evidence="1">Nucleus</location>
    </subcellularLocation>
</comment>
<feature type="region of interest" description="Disordered" evidence="5">
    <location>
        <begin position="150"/>
        <end position="180"/>
    </location>
</feature>
<dbReference type="GO" id="GO:0005634">
    <property type="term" value="C:nucleus"/>
    <property type="evidence" value="ECO:0007669"/>
    <property type="project" value="UniProtKB-SubCell"/>
</dbReference>
<name>A0A7S2V6P5_9STRA</name>
<dbReference type="InterPro" id="IPR000232">
    <property type="entry name" value="HSF_DNA-bd"/>
</dbReference>
<dbReference type="PANTHER" id="PTHR10015">
    <property type="entry name" value="HEAT SHOCK TRANSCRIPTION FACTOR"/>
    <property type="match status" value="1"/>
</dbReference>
<dbReference type="GO" id="GO:0003700">
    <property type="term" value="F:DNA-binding transcription factor activity"/>
    <property type="evidence" value="ECO:0007669"/>
    <property type="project" value="InterPro"/>
</dbReference>
<feature type="region of interest" description="Disordered" evidence="5">
    <location>
        <begin position="109"/>
        <end position="131"/>
    </location>
</feature>
<comment type="similarity">
    <text evidence="4">Belongs to the HSF family.</text>
</comment>
<accession>A0A7S2V6P5</accession>
<dbReference type="SUPFAM" id="SSF46785">
    <property type="entry name" value="Winged helix' DNA-binding domain"/>
    <property type="match status" value="1"/>
</dbReference>
<organism evidence="7">
    <name type="scientific">Fibrocapsa japonica</name>
    <dbReference type="NCBI Taxonomy" id="94617"/>
    <lineage>
        <taxon>Eukaryota</taxon>
        <taxon>Sar</taxon>
        <taxon>Stramenopiles</taxon>
        <taxon>Ochrophyta</taxon>
        <taxon>Raphidophyceae</taxon>
        <taxon>Chattonellales</taxon>
        <taxon>Chattonellaceae</taxon>
        <taxon>Fibrocapsa</taxon>
    </lineage>
</organism>
<evidence type="ECO:0000313" key="7">
    <source>
        <dbReference type="EMBL" id="CAD9872526.1"/>
    </source>
</evidence>
<feature type="compositionally biased region" description="Low complexity" evidence="5">
    <location>
        <begin position="113"/>
        <end position="125"/>
    </location>
</feature>
<dbReference type="InterPro" id="IPR036390">
    <property type="entry name" value="WH_DNA-bd_sf"/>
</dbReference>
<protein>
    <recommendedName>
        <fullName evidence="6">HSF-type DNA-binding domain-containing protein</fullName>
    </recommendedName>
</protein>
<evidence type="ECO:0000256" key="3">
    <source>
        <dbReference type="ARBA" id="ARBA00023242"/>
    </source>
</evidence>
<evidence type="ECO:0000259" key="6">
    <source>
        <dbReference type="SMART" id="SM00415"/>
    </source>
</evidence>
<evidence type="ECO:0000256" key="2">
    <source>
        <dbReference type="ARBA" id="ARBA00023125"/>
    </source>
</evidence>
<keyword evidence="3" id="KW-0539">Nucleus</keyword>
<evidence type="ECO:0000256" key="1">
    <source>
        <dbReference type="ARBA" id="ARBA00004123"/>
    </source>
</evidence>